<dbReference type="Proteomes" id="UP000199249">
    <property type="component" value="Unassembled WGS sequence"/>
</dbReference>
<dbReference type="EMBL" id="FNOV01000002">
    <property type="protein sequence ID" value="SDX54680.1"/>
    <property type="molecule type" value="Genomic_DNA"/>
</dbReference>
<accession>A0A1H3CKY3</accession>
<keyword evidence="2" id="KW-1185">Reference proteome</keyword>
<organism evidence="1 2">
    <name type="scientific">Hymenobacter psychrophilus</name>
    <dbReference type="NCBI Taxonomy" id="651662"/>
    <lineage>
        <taxon>Bacteria</taxon>
        <taxon>Pseudomonadati</taxon>
        <taxon>Bacteroidota</taxon>
        <taxon>Cytophagia</taxon>
        <taxon>Cytophagales</taxon>
        <taxon>Hymenobacteraceae</taxon>
        <taxon>Hymenobacter</taxon>
    </lineage>
</organism>
<dbReference type="AlphaFoldDB" id="A0A1H3CKY3"/>
<gene>
    <name evidence="1" type="ORF">SAMN04488069_10225</name>
</gene>
<sequence>MRQQFLTPTGTTFLTTEFDQQNNWIYNDWQGLLTLEAIQEGSHGILHLLEQTHCPYVLTDNRRLLGSWKHGNDWLEQVWIPQALAAGMMYYAHVKAPGVFGQASVEDMHLRVGSHLHLQLFDEMEEATDWLHEMQLLKLIG</sequence>
<dbReference type="OrthoDB" id="882485at2"/>
<evidence type="ECO:0000313" key="1">
    <source>
        <dbReference type="EMBL" id="SDX54680.1"/>
    </source>
</evidence>
<name>A0A1H3CKY3_9BACT</name>
<protein>
    <recommendedName>
        <fullName evidence="3">SpoIIAA-like</fullName>
    </recommendedName>
</protein>
<evidence type="ECO:0008006" key="3">
    <source>
        <dbReference type="Google" id="ProtNLM"/>
    </source>
</evidence>
<dbReference type="STRING" id="651662.SAMN04488069_10225"/>
<proteinExistence type="predicted"/>
<dbReference type="RefSeq" id="WP_092737637.1">
    <property type="nucleotide sequence ID" value="NZ_FNOV01000002.1"/>
</dbReference>
<evidence type="ECO:0000313" key="2">
    <source>
        <dbReference type="Proteomes" id="UP000199249"/>
    </source>
</evidence>
<reference evidence="2" key="1">
    <citation type="submission" date="2016-10" db="EMBL/GenBank/DDBJ databases">
        <authorList>
            <person name="Varghese N."/>
            <person name="Submissions S."/>
        </authorList>
    </citation>
    <scope>NUCLEOTIDE SEQUENCE [LARGE SCALE GENOMIC DNA]</scope>
    <source>
        <strain evidence="2">CGMCC 1.8975</strain>
    </source>
</reference>